<keyword evidence="2" id="KW-0732">Signal</keyword>
<accession>A0A9Q1DXQ5</accession>
<dbReference type="EMBL" id="JAFJMO010000002">
    <property type="protein sequence ID" value="KAJ8283524.1"/>
    <property type="molecule type" value="Genomic_DNA"/>
</dbReference>
<proteinExistence type="predicted"/>
<protein>
    <submittedName>
        <fullName evidence="3">Uncharacterized protein</fullName>
    </submittedName>
</protein>
<dbReference type="Proteomes" id="UP001152803">
    <property type="component" value="Unassembled WGS sequence"/>
</dbReference>
<name>A0A9Q1DXQ5_CONCO</name>
<feature type="transmembrane region" description="Helical" evidence="1">
    <location>
        <begin position="45"/>
        <end position="66"/>
    </location>
</feature>
<reference evidence="3" key="1">
    <citation type="journal article" date="2023" name="Science">
        <title>Genome structures resolve the early diversification of teleost fishes.</title>
        <authorList>
            <person name="Parey E."/>
            <person name="Louis A."/>
            <person name="Montfort J."/>
            <person name="Bouchez O."/>
            <person name="Roques C."/>
            <person name="Iampietro C."/>
            <person name="Lluch J."/>
            <person name="Castinel A."/>
            <person name="Donnadieu C."/>
            <person name="Desvignes T."/>
            <person name="Floi Bucao C."/>
            <person name="Jouanno E."/>
            <person name="Wen M."/>
            <person name="Mejri S."/>
            <person name="Dirks R."/>
            <person name="Jansen H."/>
            <person name="Henkel C."/>
            <person name="Chen W.J."/>
            <person name="Zahm M."/>
            <person name="Cabau C."/>
            <person name="Klopp C."/>
            <person name="Thompson A.W."/>
            <person name="Robinson-Rechavi M."/>
            <person name="Braasch I."/>
            <person name="Lecointre G."/>
            <person name="Bobe J."/>
            <person name="Postlethwait J.H."/>
            <person name="Berthelot C."/>
            <person name="Roest Crollius H."/>
            <person name="Guiguen Y."/>
        </authorList>
    </citation>
    <scope>NUCLEOTIDE SEQUENCE</scope>
    <source>
        <strain evidence="3">Concon-B</strain>
    </source>
</reference>
<comment type="caution">
    <text evidence="3">The sequence shown here is derived from an EMBL/GenBank/DDBJ whole genome shotgun (WGS) entry which is preliminary data.</text>
</comment>
<gene>
    <name evidence="3" type="ORF">COCON_G00023740</name>
</gene>
<feature type="signal peptide" evidence="2">
    <location>
        <begin position="1"/>
        <end position="18"/>
    </location>
</feature>
<evidence type="ECO:0000256" key="1">
    <source>
        <dbReference type="SAM" id="Phobius"/>
    </source>
</evidence>
<feature type="chain" id="PRO_5040329402" evidence="2">
    <location>
        <begin position="19"/>
        <end position="89"/>
    </location>
</feature>
<sequence length="89" mass="10433">MTVVIMKMLLWFALGTWQAELTPRHSQEHQKFPAMKWICLFLPIYYPFTYLQCVIVIVVNIPCLITRQASLGDTIKSLQNYNPTTLRFP</sequence>
<evidence type="ECO:0000313" key="3">
    <source>
        <dbReference type="EMBL" id="KAJ8283524.1"/>
    </source>
</evidence>
<keyword evidence="1" id="KW-0472">Membrane</keyword>
<dbReference type="AlphaFoldDB" id="A0A9Q1DXQ5"/>
<keyword evidence="1" id="KW-0812">Transmembrane</keyword>
<evidence type="ECO:0000256" key="2">
    <source>
        <dbReference type="SAM" id="SignalP"/>
    </source>
</evidence>
<keyword evidence="4" id="KW-1185">Reference proteome</keyword>
<evidence type="ECO:0000313" key="4">
    <source>
        <dbReference type="Proteomes" id="UP001152803"/>
    </source>
</evidence>
<organism evidence="3 4">
    <name type="scientific">Conger conger</name>
    <name type="common">Conger eel</name>
    <name type="synonym">Muraena conger</name>
    <dbReference type="NCBI Taxonomy" id="82655"/>
    <lineage>
        <taxon>Eukaryota</taxon>
        <taxon>Metazoa</taxon>
        <taxon>Chordata</taxon>
        <taxon>Craniata</taxon>
        <taxon>Vertebrata</taxon>
        <taxon>Euteleostomi</taxon>
        <taxon>Actinopterygii</taxon>
        <taxon>Neopterygii</taxon>
        <taxon>Teleostei</taxon>
        <taxon>Anguilliformes</taxon>
        <taxon>Congridae</taxon>
        <taxon>Conger</taxon>
    </lineage>
</organism>
<keyword evidence="1" id="KW-1133">Transmembrane helix</keyword>